<dbReference type="Gene3D" id="3.40.30.10">
    <property type="entry name" value="Glutaredoxin"/>
    <property type="match status" value="1"/>
</dbReference>
<keyword evidence="5" id="KW-1185">Reference proteome</keyword>
<dbReference type="Pfam" id="PF03960">
    <property type="entry name" value="ArsC"/>
    <property type="match status" value="1"/>
</dbReference>
<dbReference type="InterPro" id="IPR006660">
    <property type="entry name" value="Arsenate_reductase-like"/>
</dbReference>
<dbReference type="NCBIfam" id="TIGR00014">
    <property type="entry name" value="arsC"/>
    <property type="match status" value="1"/>
</dbReference>
<dbReference type="Proteomes" id="UP000184532">
    <property type="component" value="Unassembled WGS sequence"/>
</dbReference>
<name>A0A1M5J1I2_9FLAO</name>
<evidence type="ECO:0000313" key="4">
    <source>
        <dbReference type="EMBL" id="SHG34235.1"/>
    </source>
</evidence>
<gene>
    <name evidence="4" type="ORF">SAMN04488116_1056</name>
</gene>
<sequence>MIKIYHNPRCRKSREGLEFLENSGEAFEVVRYLEDVPSIKDLTTVIEFLGISPMELVRKNEAIWKEQYRGKDLTDEEIIKAMIEHPKLIERPIVVKGKKAVVARPADKISNLLES</sequence>
<dbReference type="InterPro" id="IPR036249">
    <property type="entry name" value="Thioredoxin-like_sf"/>
</dbReference>
<dbReference type="SUPFAM" id="SSF52833">
    <property type="entry name" value="Thioredoxin-like"/>
    <property type="match status" value="1"/>
</dbReference>
<dbReference type="EMBL" id="FQWL01000001">
    <property type="protein sequence ID" value="SHG34235.1"/>
    <property type="molecule type" value="Genomic_DNA"/>
</dbReference>
<organism evidence="4 5">
    <name type="scientific">Flagellimonas flava</name>
    <dbReference type="NCBI Taxonomy" id="570519"/>
    <lineage>
        <taxon>Bacteria</taxon>
        <taxon>Pseudomonadati</taxon>
        <taxon>Bacteroidota</taxon>
        <taxon>Flavobacteriia</taxon>
        <taxon>Flavobacteriales</taxon>
        <taxon>Flavobacteriaceae</taxon>
        <taxon>Flagellimonas</taxon>
    </lineage>
</organism>
<dbReference type="STRING" id="570519.SAMN04488116_1056"/>
<keyword evidence="2" id="KW-0560">Oxidoreductase</keyword>
<dbReference type="InterPro" id="IPR006659">
    <property type="entry name" value="Arsenate_reductase"/>
</dbReference>
<dbReference type="PROSITE" id="PS51353">
    <property type="entry name" value="ARSC"/>
    <property type="match status" value="1"/>
</dbReference>
<dbReference type="OrthoDB" id="9808142at2"/>
<evidence type="ECO:0000256" key="3">
    <source>
        <dbReference type="PROSITE-ProRule" id="PRU01282"/>
    </source>
</evidence>
<dbReference type="RefSeq" id="WP_073176883.1">
    <property type="nucleotide sequence ID" value="NZ_FQWL01000001.1"/>
</dbReference>
<comment type="similarity">
    <text evidence="1 3">Belongs to the ArsC family.</text>
</comment>
<proteinExistence type="inferred from homology"/>
<dbReference type="CDD" id="cd03034">
    <property type="entry name" value="ArsC_ArsC"/>
    <property type="match status" value="1"/>
</dbReference>
<reference evidence="5" key="1">
    <citation type="submission" date="2016-11" db="EMBL/GenBank/DDBJ databases">
        <authorList>
            <person name="Varghese N."/>
            <person name="Submissions S."/>
        </authorList>
    </citation>
    <scope>NUCLEOTIDE SEQUENCE [LARGE SCALE GENOMIC DNA]</scope>
    <source>
        <strain evidence="5">DSM 22638</strain>
    </source>
</reference>
<protein>
    <submittedName>
        <fullName evidence="4">Arsenate reductase</fullName>
    </submittedName>
</protein>
<dbReference type="GO" id="GO:0008794">
    <property type="term" value="F:arsenate reductase (glutaredoxin) activity"/>
    <property type="evidence" value="ECO:0007669"/>
    <property type="project" value="InterPro"/>
</dbReference>
<evidence type="ECO:0000313" key="5">
    <source>
        <dbReference type="Proteomes" id="UP000184532"/>
    </source>
</evidence>
<dbReference type="PANTHER" id="PTHR30041:SF4">
    <property type="entry name" value="ARSENATE REDUCTASE"/>
    <property type="match status" value="1"/>
</dbReference>
<evidence type="ECO:0000256" key="2">
    <source>
        <dbReference type="ARBA" id="ARBA00023002"/>
    </source>
</evidence>
<evidence type="ECO:0000256" key="1">
    <source>
        <dbReference type="ARBA" id="ARBA00007198"/>
    </source>
</evidence>
<dbReference type="PANTHER" id="PTHR30041">
    <property type="entry name" value="ARSENATE REDUCTASE"/>
    <property type="match status" value="1"/>
</dbReference>
<dbReference type="AlphaFoldDB" id="A0A1M5J1I2"/>
<accession>A0A1M5J1I2</accession>